<evidence type="ECO:0000256" key="1">
    <source>
        <dbReference type="ARBA" id="ARBA00007223"/>
    </source>
</evidence>
<keyword evidence="2 5" id="KW-0396">Initiation factor</keyword>
<dbReference type="SMART" id="SM00316">
    <property type="entry name" value="S1"/>
    <property type="match status" value="1"/>
</dbReference>
<proteinExistence type="inferred from homology"/>
<sequence>MEEHTPKFGDLVIGEISKISPFGAYCKLLEYNNLETFLPLREISSGWIKNIHEFLHINQRVVCKVIYIDKSKGTIDVSLKKVTPRDAKIKINKYTLEKRSEVIIQQALKMTNLEGRKVEIINSILQEFPNYTSFLSKLSDSGEPIKGSSVPVALQEEILRLIQSSRKKKEYKVSYILTLSTYDPKSSIDSIKQSLSDAESKTGCGIYYISSPRYHISAEADNYLNAEEKIKKALSIIKTELKGFDIEMEKEKVKKDKEDIISEL</sequence>
<dbReference type="InterPro" id="IPR024055">
    <property type="entry name" value="TIF2_asu_C"/>
</dbReference>
<dbReference type="CDD" id="cd04452">
    <property type="entry name" value="S1_IF2_alpha"/>
    <property type="match status" value="1"/>
</dbReference>
<dbReference type="Gene3D" id="2.40.50.140">
    <property type="entry name" value="Nucleic acid-binding proteins"/>
    <property type="match status" value="1"/>
</dbReference>
<evidence type="ECO:0000256" key="2">
    <source>
        <dbReference type="ARBA" id="ARBA00022540"/>
    </source>
</evidence>
<feature type="domain" description="S1 motif" evidence="4">
    <location>
        <begin position="9"/>
        <end position="80"/>
    </location>
</feature>
<dbReference type="PROSITE" id="PS50126">
    <property type="entry name" value="S1"/>
    <property type="match status" value="1"/>
</dbReference>
<dbReference type="GO" id="GO:0003743">
    <property type="term" value="F:translation initiation factor activity"/>
    <property type="evidence" value="ECO:0007669"/>
    <property type="project" value="UniProtKB-KW"/>
</dbReference>
<dbReference type="InterPro" id="IPR044126">
    <property type="entry name" value="S1_IF2_alpha"/>
</dbReference>
<dbReference type="Gene3D" id="3.30.70.1130">
    <property type="entry name" value="EIF_2_alpha"/>
    <property type="match status" value="1"/>
</dbReference>
<dbReference type="GeneID" id="33314511"/>
<organism evidence="5 6">
    <name type="scientific">Candidatus Mancarchaeum acidiphilum</name>
    <dbReference type="NCBI Taxonomy" id="1920749"/>
    <lineage>
        <taxon>Archaea</taxon>
        <taxon>Candidatus Micrarchaeota</taxon>
        <taxon>Candidatus Mancarchaeum</taxon>
    </lineage>
</organism>
<dbReference type="Pfam" id="PF07541">
    <property type="entry name" value="EIF_2_alpha"/>
    <property type="match status" value="1"/>
</dbReference>
<dbReference type="OrthoDB" id="84794at2157"/>
<evidence type="ECO:0000256" key="3">
    <source>
        <dbReference type="ARBA" id="ARBA00022917"/>
    </source>
</evidence>
<evidence type="ECO:0000313" key="6">
    <source>
        <dbReference type="Proteomes" id="UP000197679"/>
    </source>
</evidence>
<dbReference type="PANTHER" id="PTHR10602:SF0">
    <property type="entry name" value="EUKARYOTIC TRANSLATION INITIATION FACTOR 2 SUBUNIT 1"/>
    <property type="match status" value="1"/>
</dbReference>
<name>A0A218NP83_9ARCH</name>
<dbReference type="InterPro" id="IPR003029">
    <property type="entry name" value="S1_domain"/>
</dbReference>
<dbReference type="SUPFAM" id="SSF110993">
    <property type="entry name" value="eIF-2-alpha, C-terminal domain"/>
    <property type="match status" value="1"/>
</dbReference>
<evidence type="ECO:0000259" key="4">
    <source>
        <dbReference type="PROSITE" id="PS50126"/>
    </source>
</evidence>
<dbReference type="GO" id="GO:0003723">
    <property type="term" value="F:RNA binding"/>
    <property type="evidence" value="ECO:0007669"/>
    <property type="project" value="InterPro"/>
</dbReference>
<dbReference type="InterPro" id="IPR011488">
    <property type="entry name" value="TIF_2_asu"/>
</dbReference>
<dbReference type="SUPFAM" id="SSF50249">
    <property type="entry name" value="Nucleic acid-binding proteins"/>
    <property type="match status" value="1"/>
</dbReference>
<dbReference type="Pfam" id="PF00575">
    <property type="entry name" value="S1"/>
    <property type="match status" value="1"/>
</dbReference>
<dbReference type="KEGG" id="marh:Mia14_0975"/>
<comment type="similarity">
    <text evidence="1">Belongs to the eIF-2-alpha family.</text>
</comment>
<gene>
    <name evidence="5" type="ORF">Mia14_0975</name>
</gene>
<dbReference type="RefSeq" id="WP_124216926.1">
    <property type="nucleotide sequence ID" value="NZ_CP019964.1"/>
</dbReference>
<dbReference type="Proteomes" id="UP000197679">
    <property type="component" value="Chromosome"/>
</dbReference>
<dbReference type="InterPro" id="IPR012340">
    <property type="entry name" value="NA-bd_OB-fold"/>
</dbReference>
<dbReference type="AlphaFoldDB" id="A0A218NP83"/>
<dbReference type="GO" id="GO:0043022">
    <property type="term" value="F:ribosome binding"/>
    <property type="evidence" value="ECO:0007669"/>
    <property type="project" value="TreeGrafter"/>
</dbReference>
<evidence type="ECO:0000313" key="5">
    <source>
        <dbReference type="EMBL" id="ASI14246.1"/>
    </source>
</evidence>
<dbReference type="PANTHER" id="PTHR10602">
    <property type="entry name" value="EUKARYOTIC TRANSLATION INITIATION FACTOR 2 SUBUNIT 1"/>
    <property type="match status" value="1"/>
</dbReference>
<dbReference type="EMBL" id="CP019964">
    <property type="protein sequence ID" value="ASI14246.1"/>
    <property type="molecule type" value="Genomic_DNA"/>
</dbReference>
<reference evidence="5 6" key="1">
    <citation type="journal article" date="2017" name="Nat. Commun.">
        <title>'ARMAN' archaea depend on association with euryarchaeal host in culture and in situ.</title>
        <authorList>
            <person name="Golyshina O."/>
            <person name="Toshchakov S."/>
            <person name="Makarova K."/>
            <person name="Gavrilov S."/>
            <person name="Korzhenkov A."/>
            <person name="La Cono V."/>
            <person name="Arcadi E."/>
            <person name="Nechitaylo T."/>
            <person name="Ferrer M."/>
            <person name="Kublanov I."/>
            <person name="Wolf Y."/>
            <person name="Yakimov M."/>
            <person name="Golyshin P."/>
            <person name="Slesarev A."/>
            <person name="Kozyavkin S."/>
        </authorList>
    </citation>
    <scope>NUCLEOTIDE SEQUENCE [LARGE SCALE GENOMIC DNA]</scope>
    <source>
        <strain evidence="5 6">Mia14</strain>
    </source>
</reference>
<keyword evidence="6" id="KW-1185">Reference proteome</keyword>
<accession>A0A218NP83</accession>
<keyword evidence="3" id="KW-0648">Protein biosynthesis</keyword>
<protein>
    <submittedName>
        <fullName evidence="5">Translation initiation factor aIF2 subunit alpha</fullName>
    </submittedName>
</protein>